<feature type="signal peptide" evidence="1">
    <location>
        <begin position="1"/>
        <end position="24"/>
    </location>
</feature>
<protein>
    <recommendedName>
        <fullName evidence="4">Secreted protein</fullName>
    </recommendedName>
</protein>
<organism evidence="2 3">
    <name type="scientific">Nocardia tengchongensis</name>
    <dbReference type="NCBI Taxonomy" id="2055889"/>
    <lineage>
        <taxon>Bacteria</taxon>
        <taxon>Bacillati</taxon>
        <taxon>Actinomycetota</taxon>
        <taxon>Actinomycetes</taxon>
        <taxon>Mycobacteriales</taxon>
        <taxon>Nocardiaceae</taxon>
        <taxon>Nocardia</taxon>
    </lineage>
</organism>
<evidence type="ECO:0000256" key="1">
    <source>
        <dbReference type="SAM" id="SignalP"/>
    </source>
</evidence>
<sequence length="142" mass="14239">MTAGSGSRIAVTAALTLAVSAAVAVHAPLSAGAGTCGSSLEDFRGAFAVQDDPGTVLSFDGAGGIAFRGTRLGAGEGIYAVIPSGGFTATLRMTDSGEDVVRPDNSTAMVKSTILTCPAGTQVGTFLSLDQSSRRFNYARST</sequence>
<dbReference type="EMBL" id="CP074371">
    <property type="protein sequence ID" value="QVI18927.1"/>
    <property type="molecule type" value="Genomic_DNA"/>
</dbReference>
<evidence type="ECO:0000313" key="2">
    <source>
        <dbReference type="EMBL" id="QVI18927.1"/>
    </source>
</evidence>
<proteinExistence type="predicted"/>
<accession>A0ABX8CHN3</accession>
<keyword evidence="1" id="KW-0732">Signal</keyword>
<feature type="chain" id="PRO_5045816251" description="Secreted protein" evidence="1">
    <location>
        <begin position="25"/>
        <end position="142"/>
    </location>
</feature>
<evidence type="ECO:0000313" key="3">
    <source>
        <dbReference type="Proteomes" id="UP000683310"/>
    </source>
</evidence>
<name>A0ABX8CHN3_9NOCA</name>
<reference evidence="2 3" key="1">
    <citation type="submission" date="2021-04" db="EMBL/GenBank/DDBJ databases">
        <title>Nocardia tengchongensis.</title>
        <authorList>
            <person name="Zhuang k."/>
            <person name="Ran Y."/>
            <person name="Li W."/>
        </authorList>
    </citation>
    <scope>NUCLEOTIDE SEQUENCE [LARGE SCALE GENOMIC DNA]</scope>
    <source>
        <strain evidence="2 3">CFH S0057</strain>
    </source>
</reference>
<gene>
    <name evidence="2" type="ORF">KHQ06_20760</name>
</gene>
<dbReference type="Proteomes" id="UP000683310">
    <property type="component" value="Chromosome"/>
</dbReference>
<keyword evidence="3" id="KW-1185">Reference proteome</keyword>
<evidence type="ECO:0008006" key="4">
    <source>
        <dbReference type="Google" id="ProtNLM"/>
    </source>
</evidence>